<dbReference type="EMBL" id="CM047906">
    <property type="protein sequence ID" value="KAJ0087306.1"/>
    <property type="molecule type" value="Genomic_DNA"/>
</dbReference>
<dbReference type="Proteomes" id="UP001164250">
    <property type="component" value="Chromosome 10"/>
</dbReference>
<gene>
    <name evidence="1" type="ORF">Patl1_07757</name>
</gene>
<proteinExistence type="predicted"/>
<protein>
    <submittedName>
        <fullName evidence="1">Uncharacterized protein</fullName>
    </submittedName>
</protein>
<reference evidence="2" key="1">
    <citation type="journal article" date="2023" name="G3 (Bethesda)">
        <title>Genome assembly and association tests identify interacting loci associated with vigor, precocity, and sex in interspecific pistachio rootstocks.</title>
        <authorList>
            <person name="Palmer W."/>
            <person name="Jacygrad E."/>
            <person name="Sagayaradj S."/>
            <person name="Cavanaugh K."/>
            <person name="Han R."/>
            <person name="Bertier L."/>
            <person name="Beede B."/>
            <person name="Kafkas S."/>
            <person name="Golino D."/>
            <person name="Preece J."/>
            <person name="Michelmore R."/>
        </authorList>
    </citation>
    <scope>NUCLEOTIDE SEQUENCE [LARGE SCALE GENOMIC DNA]</scope>
</reference>
<accession>A0ACC1AKR7</accession>
<evidence type="ECO:0000313" key="1">
    <source>
        <dbReference type="EMBL" id="KAJ0087306.1"/>
    </source>
</evidence>
<organism evidence="1 2">
    <name type="scientific">Pistacia atlantica</name>
    <dbReference type="NCBI Taxonomy" id="434234"/>
    <lineage>
        <taxon>Eukaryota</taxon>
        <taxon>Viridiplantae</taxon>
        <taxon>Streptophyta</taxon>
        <taxon>Embryophyta</taxon>
        <taxon>Tracheophyta</taxon>
        <taxon>Spermatophyta</taxon>
        <taxon>Magnoliopsida</taxon>
        <taxon>eudicotyledons</taxon>
        <taxon>Gunneridae</taxon>
        <taxon>Pentapetalae</taxon>
        <taxon>rosids</taxon>
        <taxon>malvids</taxon>
        <taxon>Sapindales</taxon>
        <taxon>Anacardiaceae</taxon>
        <taxon>Pistacia</taxon>
    </lineage>
</organism>
<evidence type="ECO:0000313" key="2">
    <source>
        <dbReference type="Proteomes" id="UP001164250"/>
    </source>
</evidence>
<keyword evidence="2" id="KW-1185">Reference proteome</keyword>
<comment type="caution">
    <text evidence="1">The sequence shown here is derived from an EMBL/GenBank/DDBJ whole genome shotgun (WGS) entry which is preliminary data.</text>
</comment>
<sequence length="414" mass="47329">MCFPGSEIPDWFNIQSRRSSIKLPRGSFNHKKFLGFVFCVIVEVKDFDCLDKCFLNVKYELRVKCLDEYMTFDKKLLSVGRTNIKSDHVLLGYNCNTCEIYEFSGDTEAIIIFEPENIMENGVKNKKKHGVKKIKKSGVRLLFSQEFEEPMKGLRCSIFDEEEKQEEAYSISKGNKFSNFSKGKSSSSSGLHLVQHEKEVEEFEEPMKRLRCSIFDEEEEQEEAYSVSKEIKFSNFFKGESSSSAGLHLVQHGKEVEEFEEPMKRLRCSYSVSKENKFSNFFKGESSSSSGLHLVLHEKEVEELNPSINDFNPSANEPGSFTTYDLNEFPQDLVGSTKDVIATNMLSPADNDGAKPKGSWSHPATNLDIRTPNFSSSLGCQASKFVRNLDAQHRSNSYVMEPPEWSHFNIRRPQ</sequence>
<name>A0ACC1AKR7_9ROSI</name>